<accession>A0ABV1NDM3</accession>
<reference evidence="1 2" key="1">
    <citation type="submission" date="2024-05" db="EMBL/GenBank/DDBJ databases">
        <title>Halomonas sp. SSM6 16S ribosomal RNA gene Genome sequencing and assembly.</title>
        <authorList>
            <person name="Yook S."/>
        </authorList>
    </citation>
    <scope>NUCLEOTIDE SEQUENCE [LARGE SCALE GENOMIC DNA]</scope>
    <source>
        <strain evidence="1 2">SSM6</strain>
    </source>
</reference>
<evidence type="ECO:0000313" key="1">
    <source>
        <dbReference type="EMBL" id="MEQ6917147.1"/>
    </source>
</evidence>
<dbReference type="Proteomes" id="UP001442468">
    <property type="component" value="Unassembled WGS sequence"/>
</dbReference>
<comment type="caution">
    <text evidence="1">The sequence shown here is derived from an EMBL/GenBank/DDBJ whole genome shotgun (WGS) entry which is preliminary data.</text>
</comment>
<evidence type="ECO:0008006" key="3">
    <source>
        <dbReference type="Google" id="ProtNLM"/>
    </source>
</evidence>
<evidence type="ECO:0000313" key="2">
    <source>
        <dbReference type="Proteomes" id="UP001442468"/>
    </source>
</evidence>
<sequence>MAVLVALTWGSRTASAEAGSAERIVAARYTTPVERYGHFALGRPHEYASLTVTTSGGRQVTMSLPRQAVFEDLAPRLFTLAPEEAPMLLAIVSLREQGSRLAIISLGNEGLSVAAQSPPVGTPMRWLNPVGVADLDGDGRVEIAAVTTPHIGGRLRVYRLQGSELVEIASRKGFSNHAYRTPELALSAAVRLADGWRLVVPDARRRRLRIMALEEYRLVETGRCDLPSTVIGPLRVLGEGRVSVGLVTGERIVDLAACRAPPG</sequence>
<gene>
    <name evidence="1" type="ORF">ABE960_06400</name>
</gene>
<dbReference type="SUPFAM" id="SSF69318">
    <property type="entry name" value="Integrin alpha N-terminal domain"/>
    <property type="match status" value="1"/>
</dbReference>
<dbReference type="EMBL" id="JBEGCJ010000003">
    <property type="protein sequence ID" value="MEQ6917147.1"/>
    <property type="molecule type" value="Genomic_DNA"/>
</dbReference>
<keyword evidence="2" id="KW-1185">Reference proteome</keyword>
<protein>
    <recommendedName>
        <fullName evidence="3">Repeat domain-containing protein</fullName>
    </recommendedName>
</protein>
<name>A0ABV1NDM3_9GAMM</name>
<organism evidence="1 2">
    <name type="scientific">Halomonas aquatica</name>
    <dbReference type="NCBI Taxonomy" id="3151123"/>
    <lineage>
        <taxon>Bacteria</taxon>
        <taxon>Pseudomonadati</taxon>
        <taxon>Pseudomonadota</taxon>
        <taxon>Gammaproteobacteria</taxon>
        <taxon>Oceanospirillales</taxon>
        <taxon>Halomonadaceae</taxon>
        <taxon>Halomonas</taxon>
    </lineage>
</organism>
<dbReference type="InterPro" id="IPR028994">
    <property type="entry name" value="Integrin_alpha_N"/>
</dbReference>
<dbReference type="RefSeq" id="WP_349761423.1">
    <property type="nucleotide sequence ID" value="NZ_JBEGCJ010000003.1"/>
</dbReference>
<proteinExistence type="predicted"/>